<accession>A0AAE0U6R9</accession>
<evidence type="ECO:0000256" key="3">
    <source>
        <dbReference type="ARBA" id="ARBA00044493"/>
    </source>
</evidence>
<evidence type="ECO:0000256" key="2">
    <source>
        <dbReference type="ARBA" id="ARBA00022737"/>
    </source>
</evidence>
<feature type="compositionally biased region" description="Basic and acidic residues" evidence="6">
    <location>
        <begin position="632"/>
        <end position="658"/>
    </location>
</feature>
<dbReference type="AlphaFoldDB" id="A0AAE0U6R9"/>
<feature type="region of interest" description="Disordered" evidence="6">
    <location>
        <begin position="618"/>
        <end position="679"/>
    </location>
</feature>
<evidence type="ECO:0000313" key="8">
    <source>
        <dbReference type="Proteomes" id="UP001281003"/>
    </source>
</evidence>
<protein>
    <recommendedName>
        <fullName evidence="9">Pentatricopeptide repeat protein</fullName>
    </recommendedName>
</protein>
<feature type="compositionally biased region" description="Basic and acidic residues" evidence="6">
    <location>
        <begin position="170"/>
        <end position="180"/>
    </location>
</feature>
<evidence type="ECO:0000256" key="6">
    <source>
        <dbReference type="SAM" id="MobiDB-lite"/>
    </source>
</evidence>
<comment type="caution">
    <text evidence="7">The sequence shown here is derived from an EMBL/GenBank/DDBJ whole genome shotgun (WGS) entry which is preliminary data.</text>
</comment>
<comment type="similarity">
    <text evidence="1">Belongs to the CCM1 family.</text>
</comment>
<comment type="subunit">
    <text evidence="4">Binds to mitochondrial small subunit 15S rRNA.</text>
</comment>
<dbReference type="InterPro" id="IPR002885">
    <property type="entry name" value="PPR_rpt"/>
</dbReference>
<reference evidence="7" key="2">
    <citation type="submission" date="2023-07" db="EMBL/GenBank/DDBJ databases">
        <authorList>
            <consortium name="Lawrence Berkeley National Laboratory"/>
            <person name="Haridas S."/>
            <person name="Hensen N."/>
            <person name="Bonometti L."/>
            <person name="Westerberg I."/>
            <person name="Brannstrom I.O."/>
            <person name="Guillou S."/>
            <person name="Cros-Aarteil S."/>
            <person name="Calhoun S."/>
            <person name="Kuo A."/>
            <person name="Mondo S."/>
            <person name="Pangilinan J."/>
            <person name="Riley R."/>
            <person name="LaButti K."/>
            <person name="Andreopoulos B."/>
            <person name="Lipzen A."/>
            <person name="Chen C."/>
            <person name="Yanf M."/>
            <person name="Daum C."/>
            <person name="Ng V."/>
            <person name="Clum A."/>
            <person name="Steindorff A."/>
            <person name="Ohm R."/>
            <person name="Martin F."/>
            <person name="Silar P."/>
            <person name="Natvig D."/>
            <person name="Lalanne C."/>
            <person name="Gautier V."/>
            <person name="Ament-velasquez S.L."/>
            <person name="Kruys A."/>
            <person name="Hutchinson M.I."/>
            <person name="Powell A.J."/>
            <person name="Barry K."/>
            <person name="Miller A.N."/>
            <person name="Grigoriev I.V."/>
            <person name="Debuchy R."/>
            <person name="Gladieux P."/>
            <person name="Thoren M.H."/>
            <person name="Johannesson H."/>
        </authorList>
    </citation>
    <scope>NUCLEOTIDE SEQUENCE</scope>
    <source>
        <strain evidence="7">FGSC 1904</strain>
    </source>
</reference>
<dbReference type="PANTHER" id="PTHR47447">
    <property type="entry name" value="OS03G0856100 PROTEIN"/>
    <property type="match status" value="1"/>
</dbReference>
<keyword evidence="8" id="KW-1185">Reference proteome</keyword>
<evidence type="ECO:0008006" key="9">
    <source>
        <dbReference type="Google" id="ProtNLM"/>
    </source>
</evidence>
<sequence>MKVSSRFDGSICGTIFLHRPSWNWSAIAAAATTSSSLSSQTAASATIQLGDQSSSGPRRQVATAAGLGPAQQRRRFHGGWSSQSGLVDGAARRPIGGSTACPLLTTPSLRATPISLSGTNTRRALDSNFFRYSVSAPQKKSHTAAAAAAPEPSADQKFADSVFSAPSAALHDDPPTEHHSVASPQSQAACEFNNVKSGNLTKEELLELVDPYPGLDGSVEDHLRFIRDPYMNNYAPAERPRFTFVQNEDDYEYPGPDEVVGLDEYGQHVLSDLRCAVLLRLRTPHKVDLDTIYNLYQRLPEPRMPYINGRLRHQLLKALGQPQRRNSKSMLRYFAIIADVRNCSMPLTAGEWNCAISFASRYVGTVTETQAQSAMRLWREMEVDAGIKATEVTFNILFDVASKAGNFTLAEMIYQEMVSRGHYFNRYHHVSLIHFFGLKRETGGLRAAFREMVEAGEMIDTVVLNAVISGLLRSGEEAAAERIYTRMVASHEKWSKVPFPARSYASDRAITQALKMMARVAKKAPALQAGFQDMVPMHPNLRTFSILIKYYGILCGDLSRVARYIDDMKKFDIPVHGSIFRVLFKAFDQHGGYATSAWSAKRLESIFVALLEAIDAGRTLKPRPHPPPADEEPSHDVDEVQKDHPTELAKVQEDHPPRQAEAAEVPDNNIPEEQRPNEEVYDEEYYLPYEEEEAVHQPEEEWGVDRPGVEIKTWLVIWVLRAYMRCTNGDRVVEVYDQLKARWELSAKDELFMSDFLSSLLINGAGRGKW</sequence>
<dbReference type="Gene3D" id="1.25.40.10">
    <property type="entry name" value="Tetratricopeptide repeat domain"/>
    <property type="match status" value="1"/>
</dbReference>
<proteinExistence type="inferred from homology"/>
<evidence type="ECO:0000256" key="5">
    <source>
        <dbReference type="PROSITE-ProRule" id="PRU00708"/>
    </source>
</evidence>
<reference evidence="7" key="1">
    <citation type="journal article" date="2023" name="Mol. Phylogenet. Evol.">
        <title>Genome-scale phylogeny and comparative genomics of the fungal order Sordariales.</title>
        <authorList>
            <person name="Hensen N."/>
            <person name="Bonometti L."/>
            <person name="Westerberg I."/>
            <person name="Brannstrom I.O."/>
            <person name="Guillou S."/>
            <person name="Cros-Aarteil S."/>
            <person name="Calhoun S."/>
            <person name="Haridas S."/>
            <person name="Kuo A."/>
            <person name="Mondo S."/>
            <person name="Pangilinan J."/>
            <person name="Riley R."/>
            <person name="LaButti K."/>
            <person name="Andreopoulos B."/>
            <person name="Lipzen A."/>
            <person name="Chen C."/>
            <person name="Yan M."/>
            <person name="Daum C."/>
            <person name="Ng V."/>
            <person name="Clum A."/>
            <person name="Steindorff A."/>
            <person name="Ohm R.A."/>
            <person name="Martin F."/>
            <person name="Silar P."/>
            <person name="Natvig D.O."/>
            <person name="Lalanne C."/>
            <person name="Gautier V."/>
            <person name="Ament-Velasquez S.L."/>
            <person name="Kruys A."/>
            <person name="Hutchinson M.I."/>
            <person name="Powell A.J."/>
            <person name="Barry K."/>
            <person name="Miller A.N."/>
            <person name="Grigoriev I.V."/>
            <person name="Debuchy R."/>
            <person name="Gladieux P."/>
            <person name="Hiltunen Thoren M."/>
            <person name="Johannesson H."/>
        </authorList>
    </citation>
    <scope>NUCLEOTIDE SEQUENCE</scope>
    <source>
        <strain evidence="7">FGSC 1904</strain>
    </source>
</reference>
<feature type="repeat" description="PPR" evidence="5">
    <location>
        <begin position="390"/>
        <end position="424"/>
    </location>
</feature>
<evidence type="ECO:0000256" key="4">
    <source>
        <dbReference type="ARBA" id="ARBA00044511"/>
    </source>
</evidence>
<evidence type="ECO:0000313" key="7">
    <source>
        <dbReference type="EMBL" id="KAK3392514.1"/>
    </source>
</evidence>
<dbReference type="InterPro" id="IPR011990">
    <property type="entry name" value="TPR-like_helical_dom_sf"/>
</dbReference>
<dbReference type="EMBL" id="JAUTDP010000011">
    <property type="protein sequence ID" value="KAK3392514.1"/>
    <property type="molecule type" value="Genomic_DNA"/>
</dbReference>
<dbReference type="Pfam" id="PF01535">
    <property type="entry name" value="PPR"/>
    <property type="match status" value="2"/>
</dbReference>
<evidence type="ECO:0000256" key="1">
    <source>
        <dbReference type="ARBA" id="ARBA00006192"/>
    </source>
</evidence>
<gene>
    <name evidence="7" type="ORF">B0T20DRAFT_421327</name>
</gene>
<feature type="region of interest" description="Disordered" evidence="6">
    <location>
        <begin position="166"/>
        <end position="186"/>
    </location>
</feature>
<dbReference type="Proteomes" id="UP001281003">
    <property type="component" value="Unassembled WGS sequence"/>
</dbReference>
<dbReference type="NCBIfam" id="TIGR00756">
    <property type="entry name" value="PPR"/>
    <property type="match status" value="1"/>
</dbReference>
<name>A0AAE0U6R9_SORBR</name>
<feature type="region of interest" description="Disordered" evidence="6">
    <location>
        <begin position="48"/>
        <end position="91"/>
    </location>
</feature>
<dbReference type="FunFam" id="1.25.40.10:FF:000701">
    <property type="entry name" value="Pentatricopeptide repeat protein (AFU_orthologue AFUA_4G07240)"/>
    <property type="match status" value="1"/>
</dbReference>
<comment type="function">
    <text evidence="3">Regulates mitochondrial small subunit maturation by controlling 15S rRNA 5'-end processing. Localizes to the 5' precursor of the 15S rRNA in a position that is subsequently occupied by mS47 in the mature yeast mtSSU. Uses structure and sequence-specific RNA recognition, binding to a single-stranded region of the precursor and specifically recognizing bases -6 to -1. The exchange of Ccm1 for mS47 is coupled to the irreversible removal of precursor rRNA that is accompanied by conformational changes of the mitoribosomal proteins uS5m and mS26. These conformational changes signal completion of 5'-end rRNA processing through protection of the mature 5'-end of the 15S rRNA and stabilization of mS47. The removal of the 5' precursor together with the dissociation of Ccm1 may be catalyzed by the 5'-3' exoribonuclease Pet127. Involved in the specific removal of group I introns in mitochondrial encoded transcripts.</text>
</comment>
<dbReference type="PANTHER" id="PTHR47447:SF17">
    <property type="entry name" value="OS12G0638900 PROTEIN"/>
    <property type="match status" value="1"/>
</dbReference>
<organism evidence="7 8">
    <name type="scientific">Sordaria brevicollis</name>
    <dbReference type="NCBI Taxonomy" id="83679"/>
    <lineage>
        <taxon>Eukaryota</taxon>
        <taxon>Fungi</taxon>
        <taxon>Dikarya</taxon>
        <taxon>Ascomycota</taxon>
        <taxon>Pezizomycotina</taxon>
        <taxon>Sordariomycetes</taxon>
        <taxon>Sordariomycetidae</taxon>
        <taxon>Sordariales</taxon>
        <taxon>Sordariaceae</taxon>
        <taxon>Sordaria</taxon>
    </lineage>
</organism>
<dbReference type="PROSITE" id="PS51375">
    <property type="entry name" value="PPR"/>
    <property type="match status" value="1"/>
</dbReference>
<keyword evidence="2" id="KW-0677">Repeat</keyword>